<dbReference type="Gene3D" id="3.90.1720.10">
    <property type="entry name" value="endopeptidase domain like (from Nostoc punctiforme)"/>
    <property type="match status" value="1"/>
</dbReference>
<dbReference type="PROSITE" id="PS51935">
    <property type="entry name" value="NLPC_P60"/>
    <property type="match status" value="1"/>
</dbReference>
<organism evidence="6 7">
    <name type="scientific">Micromonospora cremea</name>
    <dbReference type="NCBI Taxonomy" id="709881"/>
    <lineage>
        <taxon>Bacteria</taxon>
        <taxon>Bacillati</taxon>
        <taxon>Actinomycetota</taxon>
        <taxon>Actinomycetes</taxon>
        <taxon>Micromonosporales</taxon>
        <taxon>Micromonosporaceae</taxon>
        <taxon>Micromonospora</taxon>
    </lineage>
</organism>
<dbReference type="Proteomes" id="UP000185124">
    <property type="component" value="Unassembled WGS sequence"/>
</dbReference>
<evidence type="ECO:0000256" key="2">
    <source>
        <dbReference type="ARBA" id="ARBA00022670"/>
    </source>
</evidence>
<dbReference type="EMBL" id="FSQT01000002">
    <property type="protein sequence ID" value="SIN28348.1"/>
    <property type="molecule type" value="Genomic_DNA"/>
</dbReference>
<keyword evidence="7" id="KW-1185">Reference proteome</keyword>
<dbReference type="AlphaFoldDB" id="A0A1N6A2S5"/>
<evidence type="ECO:0000313" key="7">
    <source>
        <dbReference type="Proteomes" id="UP000185124"/>
    </source>
</evidence>
<dbReference type="Pfam" id="PF00877">
    <property type="entry name" value="NLPC_P60"/>
    <property type="match status" value="1"/>
</dbReference>
<name>A0A1N6A2S5_9ACTN</name>
<proteinExistence type="inferred from homology"/>
<dbReference type="InterPro" id="IPR000064">
    <property type="entry name" value="NLP_P60_dom"/>
</dbReference>
<dbReference type="STRING" id="709881.SAMN04489832_4827"/>
<dbReference type="InterPro" id="IPR038765">
    <property type="entry name" value="Papain-like_cys_pep_sf"/>
</dbReference>
<reference evidence="7" key="1">
    <citation type="submission" date="2016-12" db="EMBL/GenBank/DDBJ databases">
        <authorList>
            <person name="Varghese N."/>
            <person name="Submissions S."/>
        </authorList>
    </citation>
    <scope>NUCLEOTIDE SEQUENCE [LARGE SCALE GENOMIC DNA]</scope>
    <source>
        <strain evidence="7">DSM 45599</strain>
    </source>
</reference>
<keyword evidence="4" id="KW-0788">Thiol protease</keyword>
<evidence type="ECO:0000256" key="1">
    <source>
        <dbReference type="ARBA" id="ARBA00007074"/>
    </source>
</evidence>
<comment type="similarity">
    <text evidence="1">Belongs to the peptidase C40 family.</text>
</comment>
<protein>
    <submittedName>
        <fullName evidence="6">Cell wall-associated hydrolase, NlpC family</fullName>
    </submittedName>
</protein>
<dbReference type="GO" id="GO:0008234">
    <property type="term" value="F:cysteine-type peptidase activity"/>
    <property type="evidence" value="ECO:0007669"/>
    <property type="project" value="UniProtKB-KW"/>
</dbReference>
<feature type="domain" description="NlpC/P60" evidence="5">
    <location>
        <begin position="278"/>
        <end position="393"/>
    </location>
</feature>
<evidence type="ECO:0000259" key="5">
    <source>
        <dbReference type="PROSITE" id="PS51935"/>
    </source>
</evidence>
<evidence type="ECO:0000256" key="4">
    <source>
        <dbReference type="ARBA" id="ARBA00022807"/>
    </source>
</evidence>
<dbReference type="InterPro" id="IPR051794">
    <property type="entry name" value="PG_Endopeptidase_C40"/>
</dbReference>
<gene>
    <name evidence="6" type="ORF">SAMN04489832_4827</name>
</gene>
<dbReference type="PANTHER" id="PTHR47359:SF3">
    <property type="entry name" value="NLP_P60 DOMAIN-CONTAINING PROTEIN-RELATED"/>
    <property type="match status" value="1"/>
</dbReference>
<dbReference type="Gene3D" id="6.10.250.3150">
    <property type="match status" value="1"/>
</dbReference>
<sequence>MDQYPWCASGCVTVTVVAPALIPVLRFPNVGHRPLWVVCLGPSRTRGARRSVAKESVPVATMPPHRHAPKLPARPGGLRRVAHRLLVLVAAAAVGAGVLSAPVQAAPTVDEIEAQIDKQWEQLEPTIEQYNKVRSQLKANRKKSSELQKKIEPLALQSELALNRVGDLASRYYMSGPSHDIGALLVSAKPDTLTEQLTVLDRLAARERKEVEGVLAVRAKYDGQKQKLDALIATQTKQQNELAAKKKQIDGEIKRLEASLPKTTVKTEGCPTINGVVSAAARTAIRTACGKIGKPYVWGATGPNSFDCSGLTQYAYKAAGISLTHHTGDQWHEGKAISRADARPGDLVFFFSDLHHVGLYLGNDKMVHAPRAGKPVQVASINYMPVAGFRRPG</sequence>
<dbReference type="SUPFAM" id="SSF54001">
    <property type="entry name" value="Cysteine proteinases"/>
    <property type="match status" value="1"/>
</dbReference>
<keyword evidence="2" id="KW-0645">Protease</keyword>
<keyword evidence="3 6" id="KW-0378">Hydrolase</keyword>
<evidence type="ECO:0000313" key="6">
    <source>
        <dbReference type="EMBL" id="SIN28348.1"/>
    </source>
</evidence>
<dbReference type="GO" id="GO:0006508">
    <property type="term" value="P:proteolysis"/>
    <property type="evidence" value="ECO:0007669"/>
    <property type="project" value="UniProtKB-KW"/>
</dbReference>
<dbReference type="PANTHER" id="PTHR47359">
    <property type="entry name" value="PEPTIDOGLYCAN DL-ENDOPEPTIDASE CWLO"/>
    <property type="match status" value="1"/>
</dbReference>
<accession>A0A1N6A2S5</accession>
<evidence type="ECO:0000256" key="3">
    <source>
        <dbReference type="ARBA" id="ARBA00022801"/>
    </source>
</evidence>